<name>A0ACB9T333_HOLOL</name>
<evidence type="ECO:0000313" key="1">
    <source>
        <dbReference type="EMBL" id="KAI4461217.1"/>
    </source>
</evidence>
<sequence>MDLFISFLDNILNMAEDHLVKNLQAMSVAREDVNILLLGETGVGKSTFINSFANYLEHDKFANAEEKDQVQCLIPAKFTVTNEAYEEKIVQIGKDDNENDTMTQSATLETRSYVFPINKNGIKRVRLIDTPGIGDTRGIDQDNENMENVLSYISNMEYLHAICFLLKPNNTRLTVMFHYCIKQLLSRLEKSASKNIIFLFTNTRSTFYKPGDTTGALKEVLHGIKSKPPFVDIKFGKDNVFCLDNESFRYLVAIKNGIQLGNKTSFMESWDHSVKECWRMLNYITGKGGSRVTPHKVKDTMSVNDARRVILQLSQPIADIADLINDNINVLEKHNRAIQADTMSIDDLKKNLYVPVINLRCKELTQPTTVCTATCCVEIYTINAIKKYHYKQRCHDPCYLQNVPREHIGSPELVNCWAMTNHKCRICKCNFTTHMHIYYTSETYDDRINDEGVKAQIKNTETALNEKRKHVAKLESRKASYEKEKDTIIKTMAKFAYFLQRNAIAPYNDSYKAYLEYLIDREKSHGDDCDLEMIKYYNDLLKRYSEEKQILERALSSDSSAAGVTATTVLDSVKELYNLPHTGSKIRQLHAHMQKTQGTEHKNTEYVLHEANQQVRQKKQNKQQNQQKKQNNNFKQKQNDRGRQGLNQNNQPHMKAKDRRQENFRGQNRNPQNNTPWRQNLPDLRYINAGYFPNQNNYPQHMQNQNFSPNQQFPQNPTFQGPYPNFQGPYQNNPHMMSGPPPFGNFGQNPGHFSNYPTQPESVQNQVSTGASMSYSEFMRKEFSNNTKQEKNASNSGKDANFDEWYANILGGNSNESTNKPDNRGRFRRYNNLSKQEESDDSSSDNSIDSNQSPDADDDDDFKDFMKKNNLEYLVKNSPNNPRPVNENTSTKKKNNSKPYNARNSRRDDSDSDDISRNNQSRKKGFIGSILDKMF</sequence>
<gene>
    <name evidence="1" type="ORF">MML48_5g00001277</name>
</gene>
<reference evidence="1" key="1">
    <citation type="submission" date="2022-04" db="EMBL/GenBank/DDBJ databases">
        <title>Chromosome-scale genome assembly of Holotrichia oblita Faldermann.</title>
        <authorList>
            <person name="Rongchong L."/>
        </authorList>
    </citation>
    <scope>NUCLEOTIDE SEQUENCE</scope>
    <source>
        <strain evidence="1">81SQS9</strain>
    </source>
</reference>
<comment type="caution">
    <text evidence="1">The sequence shown here is derived from an EMBL/GenBank/DDBJ whole genome shotgun (WGS) entry which is preliminary data.</text>
</comment>
<proteinExistence type="predicted"/>
<dbReference type="Proteomes" id="UP001056778">
    <property type="component" value="Chromosome 5"/>
</dbReference>
<evidence type="ECO:0000313" key="2">
    <source>
        <dbReference type="Proteomes" id="UP001056778"/>
    </source>
</evidence>
<protein>
    <submittedName>
        <fullName evidence="1">50s ribosome-binding gtpase</fullName>
    </submittedName>
</protein>
<organism evidence="1 2">
    <name type="scientific">Holotrichia oblita</name>
    <name type="common">Chafer beetle</name>
    <dbReference type="NCBI Taxonomy" id="644536"/>
    <lineage>
        <taxon>Eukaryota</taxon>
        <taxon>Metazoa</taxon>
        <taxon>Ecdysozoa</taxon>
        <taxon>Arthropoda</taxon>
        <taxon>Hexapoda</taxon>
        <taxon>Insecta</taxon>
        <taxon>Pterygota</taxon>
        <taxon>Neoptera</taxon>
        <taxon>Endopterygota</taxon>
        <taxon>Coleoptera</taxon>
        <taxon>Polyphaga</taxon>
        <taxon>Scarabaeiformia</taxon>
        <taxon>Scarabaeidae</taxon>
        <taxon>Melolonthinae</taxon>
        <taxon>Holotrichia</taxon>
    </lineage>
</organism>
<dbReference type="EMBL" id="CM043019">
    <property type="protein sequence ID" value="KAI4461217.1"/>
    <property type="molecule type" value="Genomic_DNA"/>
</dbReference>
<keyword evidence="2" id="KW-1185">Reference proteome</keyword>
<accession>A0ACB9T333</accession>